<proteinExistence type="predicted"/>
<dbReference type="InterPro" id="IPR017441">
    <property type="entry name" value="Protein_kinase_ATP_BS"/>
</dbReference>
<dbReference type="GO" id="GO:0005829">
    <property type="term" value="C:cytosol"/>
    <property type="evidence" value="ECO:0007669"/>
    <property type="project" value="TreeGrafter"/>
</dbReference>
<dbReference type="SMART" id="SM00220">
    <property type="entry name" value="S_TKc"/>
    <property type="match status" value="1"/>
</dbReference>
<evidence type="ECO:0000256" key="3">
    <source>
        <dbReference type="ARBA" id="ARBA00022741"/>
    </source>
</evidence>
<dbReference type="PROSITE" id="PS00108">
    <property type="entry name" value="PROTEIN_KINASE_ST"/>
    <property type="match status" value="1"/>
</dbReference>
<sequence>MADDLGPVASSFIPDLVGNTVDNGRLCLRSVLGRGAWGVVYLAETTGTSPGEKPDRYAVKCILTREETSLNHQTTIAREVSLLRKCSKASSNVLKLHDVLDKEHTDLLFLVTDYCDGDLLDAILSGRFVGQNELVKSIFLQLLDAVEACHDLNVFHRDIKPENILLMEGGTKAVLADFGFATDERYSREFRVGSEPFMSPGKSLGSTCFVNSTDGPSPPECLGGLEHLMPHYSSAQSDVWALGVVLVNLACGCLPWAKAEMADAGFKTYVEYPYNYFHGNFRISKELSNLLMCIFTPNPRDRMSIGRLRERIKMLTVFGTKKAPKPRRLFQWTSKEVPASPKPQVKDEQSDAQQPEPADIHIEDGIVEVRVAHPATEPPLASYLVDDSFMARCDTGSASSIAIGPLLDDSSSSTLSGASSNFVNGGQLSSSSTDSEPESVGPITPAQFAADAAAAAVPADLEGVPSLTDGENMGQGLAATLAFPAQVLLKAEIGGEKQKYKPKFWKRNEPKTATNIMQTGNQPSRLFRNAAKLVGNLIRIRSREKLTFVKPNLESHSAGAANIPVEVAIVAAPEAAAVPA</sequence>
<evidence type="ECO:0000256" key="1">
    <source>
        <dbReference type="ARBA" id="ARBA00012513"/>
    </source>
</evidence>
<dbReference type="Pfam" id="PF00069">
    <property type="entry name" value="Pkinase"/>
    <property type="match status" value="1"/>
</dbReference>
<evidence type="ECO:0000256" key="2">
    <source>
        <dbReference type="ARBA" id="ARBA00022679"/>
    </source>
</evidence>
<keyword evidence="4 9" id="KW-0418">Kinase</keyword>
<feature type="region of interest" description="Disordered" evidence="7">
    <location>
        <begin position="414"/>
        <end position="443"/>
    </location>
</feature>
<keyword evidence="3 6" id="KW-0547">Nucleotide-binding</keyword>
<dbReference type="GO" id="GO:0016020">
    <property type="term" value="C:membrane"/>
    <property type="evidence" value="ECO:0007669"/>
    <property type="project" value="TreeGrafter"/>
</dbReference>
<dbReference type="PROSITE" id="PS50011">
    <property type="entry name" value="PROTEIN_KINASE_DOM"/>
    <property type="match status" value="1"/>
</dbReference>
<dbReference type="VEuPathDB" id="FungiDB:BD410DRAFT_786001"/>
<keyword evidence="10" id="KW-1185">Reference proteome</keyword>
<dbReference type="PROSITE" id="PS00107">
    <property type="entry name" value="PROTEIN_KINASE_ATP"/>
    <property type="match status" value="1"/>
</dbReference>
<dbReference type="GO" id="GO:0000407">
    <property type="term" value="C:phagophore assembly site"/>
    <property type="evidence" value="ECO:0007669"/>
    <property type="project" value="TreeGrafter"/>
</dbReference>
<evidence type="ECO:0000313" key="9">
    <source>
        <dbReference type="EMBL" id="TDL24508.1"/>
    </source>
</evidence>
<evidence type="ECO:0000259" key="8">
    <source>
        <dbReference type="PROSITE" id="PS50011"/>
    </source>
</evidence>
<organism evidence="9 10">
    <name type="scientific">Rickenella mellea</name>
    <dbReference type="NCBI Taxonomy" id="50990"/>
    <lineage>
        <taxon>Eukaryota</taxon>
        <taxon>Fungi</taxon>
        <taxon>Dikarya</taxon>
        <taxon>Basidiomycota</taxon>
        <taxon>Agaricomycotina</taxon>
        <taxon>Agaricomycetes</taxon>
        <taxon>Hymenochaetales</taxon>
        <taxon>Rickenellaceae</taxon>
        <taxon>Rickenella</taxon>
    </lineage>
</organism>
<evidence type="ECO:0000256" key="7">
    <source>
        <dbReference type="SAM" id="MobiDB-lite"/>
    </source>
</evidence>
<dbReference type="GO" id="GO:0010506">
    <property type="term" value="P:regulation of autophagy"/>
    <property type="evidence" value="ECO:0007669"/>
    <property type="project" value="InterPro"/>
</dbReference>
<dbReference type="InterPro" id="IPR000719">
    <property type="entry name" value="Prot_kinase_dom"/>
</dbReference>
<dbReference type="InterPro" id="IPR008271">
    <property type="entry name" value="Ser/Thr_kinase_AS"/>
</dbReference>
<feature type="binding site" evidence="6">
    <location>
        <position position="60"/>
    </location>
    <ligand>
        <name>ATP</name>
        <dbReference type="ChEBI" id="CHEBI:30616"/>
    </ligand>
</feature>
<dbReference type="Gene3D" id="1.10.510.10">
    <property type="entry name" value="Transferase(Phosphotransferase) domain 1"/>
    <property type="match status" value="1"/>
</dbReference>
<dbReference type="PANTHER" id="PTHR24348">
    <property type="entry name" value="SERINE/THREONINE-PROTEIN KINASE UNC-51-RELATED"/>
    <property type="match status" value="1"/>
</dbReference>
<feature type="region of interest" description="Disordered" evidence="7">
    <location>
        <begin position="329"/>
        <end position="356"/>
    </location>
</feature>
<dbReference type="PANTHER" id="PTHR24348:SF22">
    <property type="entry name" value="NON-SPECIFIC SERINE_THREONINE PROTEIN KINASE"/>
    <property type="match status" value="1"/>
</dbReference>
<dbReference type="AlphaFoldDB" id="A0A4Y7QBA3"/>
<keyword evidence="5 6" id="KW-0067">ATP-binding</keyword>
<dbReference type="SUPFAM" id="SSF56112">
    <property type="entry name" value="Protein kinase-like (PK-like)"/>
    <property type="match status" value="1"/>
</dbReference>
<dbReference type="STRING" id="50990.A0A4Y7QBA3"/>
<name>A0A4Y7QBA3_9AGAM</name>
<dbReference type="EC" id="2.7.11.1" evidence="1"/>
<dbReference type="GO" id="GO:0004674">
    <property type="term" value="F:protein serine/threonine kinase activity"/>
    <property type="evidence" value="ECO:0007669"/>
    <property type="project" value="UniProtKB-EC"/>
</dbReference>
<dbReference type="GO" id="GO:0000045">
    <property type="term" value="P:autophagosome assembly"/>
    <property type="evidence" value="ECO:0007669"/>
    <property type="project" value="TreeGrafter"/>
</dbReference>
<evidence type="ECO:0000256" key="5">
    <source>
        <dbReference type="ARBA" id="ARBA00022840"/>
    </source>
</evidence>
<dbReference type="Proteomes" id="UP000294933">
    <property type="component" value="Unassembled WGS sequence"/>
</dbReference>
<dbReference type="InterPro" id="IPR045269">
    <property type="entry name" value="Atg1-like"/>
</dbReference>
<dbReference type="OrthoDB" id="541276at2759"/>
<gene>
    <name evidence="9" type="ORF">BD410DRAFT_786001</name>
</gene>
<feature type="domain" description="Protein kinase" evidence="8">
    <location>
        <begin position="26"/>
        <end position="315"/>
    </location>
</feature>
<dbReference type="EMBL" id="ML170166">
    <property type="protein sequence ID" value="TDL24508.1"/>
    <property type="molecule type" value="Genomic_DNA"/>
</dbReference>
<dbReference type="GO" id="GO:0005524">
    <property type="term" value="F:ATP binding"/>
    <property type="evidence" value="ECO:0007669"/>
    <property type="project" value="UniProtKB-UniRule"/>
</dbReference>
<protein>
    <recommendedName>
        <fullName evidence="1">non-specific serine/threonine protein kinase</fullName>
        <ecNumber evidence="1">2.7.11.1</ecNumber>
    </recommendedName>
</protein>
<evidence type="ECO:0000313" key="10">
    <source>
        <dbReference type="Proteomes" id="UP000294933"/>
    </source>
</evidence>
<accession>A0A4Y7QBA3</accession>
<dbReference type="InterPro" id="IPR011009">
    <property type="entry name" value="Kinase-like_dom_sf"/>
</dbReference>
<dbReference type="GO" id="GO:0005776">
    <property type="term" value="C:autophagosome"/>
    <property type="evidence" value="ECO:0007669"/>
    <property type="project" value="TreeGrafter"/>
</dbReference>
<keyword evidence="2" id="KW-0808">Transferase</keyword>
<evidence type="ECO:0000256" key="4">
    <source>
        <dbReference type="ARBA" id="ARBA00022777"/>
    </source>
</evidence>
<evidence type="ECO:0000256" key="6">
    <source>
        <dbReference type="PROSITE-ProRule" id="PRU10141"/>
    </source>
</evidence>
<reference evidence="9 10" key="1">
    <citation type="submission" date="2018-06" db="EMBL/GenBank/DDBJ databases">
        <title>A transcriptomic atlas of mushroom development highlights an independent origin of complex multicellularity.</title>
        <authorList>
            <consortium name="DOE Joint Genome Institute"/>
            <person name="Krizsan K."/>
            <person name="Almasi E."/>
            <person name="Merenyi Z."/>
            <person name="Sahu N."/>
            <person name="Viragh M."/>
            <person name="Koszo T."/>
            <person name="Mondo S."/>
            <person name="Kiss B."/>
            <person name="Balint B."/>
            <person name="Kues U."/>
            <person name="Barry K."/>
            <person name="Hegedus J.C."/>
            <person name="Henrissat B."/>
            <person name="Johnson J."/>
            <person name="Lipzen A."/>
            <person name="Ohm R."/>
            <person name="Nagy I."/>
            <person name="Pangilinan J."/>
            <person name="Yan J."/>
            <person name="Xiong Y."/>
            <person name="Grigoriev I.V."/>
            <person name="Hibbett D.S."/>
            <person name="Nagy L.G."/>
        </authorList>
    </citation>
    <scope>NUCLEOTIDE SEQUENCE [LARGE SCALE GENOMIC DNA]</scope>
    <source>
        <strain evidence="9 10">SZMC22713</strain>
    </source>
</reference>